<evidence type="ECO:0000256" key="2">
    <source>
        <dbReference type="ARBA" id="ARBA00022801"/>
    </source>
</evidence>
<dbReference type="CDD" id="cd06127">
    <property type="entry name" value="DEDDh"/>
    <property type="match status" value="1"/>
</dbReference>
<organism evidence="4 5">
    <name type="scientific">Shouchella clausii</name>
    <name type="common">Alkalihalobacillus clausii</name>
    <dbReference type="NCBI Taxonomy" id="79880"/>
    <lineage>
        <taxon>Bacteria</taxon>
        <taxon>Bacillati</taxon>
        <taxon>Bacillota</taxon>
        <taxon>Bacilli</taxon>
        <taxon>Bacillales</taxon>
        <taxon>Bacillaceae</taxon>
        <taxon>Shouchella</taxon>
    </lineage>
</organism>
<evidence type="ECO:0000256" key="3">
    <source>
        <dbReference type="ARBA" id="ARBA00022839"/>
    </source>
</evidence>
<dbReference type="InterPro" id="IPR036397">
    <property type="entry name" value="RNaseH_sf"/>
</dbReference>
<dbReference type="EMBL" id="NPCC01000012">
    <property type="protein sequence ID" value="PAE88814.1"/>
    <property type="molecule type" value="Genomic_DNA"/>
</dbReference>
<dbReference type="GO" id="GO:0008408">
    <property type="term" value="F:3'-5' exonuclease activity"/>
    <property type="evidence" value="ECO:0007669"/>
    <property type="project" value="TreeGrafter"/>
</dbReference>
<proteinExistence type="predicted"/>
<dbReference type="InterPro" id="IPR012337">
    <property type="entry name" value="RNaseH-like_sf"/>
</dbReference>
<keyword evidence="3" id="KW-0269">Exonuclease</keyword>
<evidence type="ECO:0000313" key="4">
    <source>
        <dbReference type="EMBL" id="PAE88814.1"/>
    </source>
</evidence>
<dbReference type="SUPFAM" id="SSF53098">
    <property type="entry name" value="Ribonuclease H-like"/>
    <property type="match status" value="1"/>
</dbReference>
<dbReference type="SMART" id="SM00479">
    <property type="entry name" value="EXOIII"/>
    <property type="match status" value="1"/>
</dbReference>
<dbReference type="GO" id="GO:0003676">
    <property type="term" value="F:nucleic acid binding"/>
    <property type="evidence" value="ECO:0007669"/>
    <property type="project" value="InterPro"/>
</dbReference>
<dbReference type="InterPro" id="IPR013520">
    <property type="entry name" value="Ribonucl_H"/>
</dbReference>
<evidence type="ECO:0000256" key="1">
    <source>
        <dbReference type="ARBA" id="ARBA00022722"/>
    </source>
</evidence>
<protein>
    <submittedName>
        <fullName evidence="4">DNA polymerase III subunit epsilon</fullName>
    </submittedName>
</protein>
<dbReference type="Pfam" id="PF00929">
    <property type="entry name" value="RNase_T"/>
    <property type="match status" value="1"/>
</dbReference>
<keyword evidence="1" id="KW-0540">Nuclease</keyword>
<dbReference type="Proteomes" id="UP000216207">
    <property type="component" value="Unassembled WGS sequence"/>
</dbReference>
<dbReference type="FunFam" id="3.30.420.10:FF:000045">
    <property type="entry name" value="3'-5' exonuclease DinG"/>
    <property type="match status" value="1"/>
</dbReference>
<dbReference type="RefSeq" id="WP_051881279.1">
    <property type="nucleotide sequence ID" value="NZ_CP012475.1"/>
</dbReference>
<accession>A0A268NZ83</accession>
<reference evidence="4 5" key="1">
    <citation type="submission" date="2017-07" db="EMBL/GenBank/DDBJ databases">
        <title>Isolation and whole genome analysis of endospore-forming bacteria from heroin.</title>
        <authorList>
            <person name="Kalinowski J."/>
            <person name="Ahrens B."/>
            <person name="Al-Dilaimi A."/>
            <person name="Winkler A."/>
            <person name="Wibberg D."/>
            <person name="Schleenbecker U."/>
            <person name="Ruckert C."/>
            <person name="Wolfel R."/>
            <person name="Grass G."/>
        </authorList>
    </citation>
    <scope>NUCLEOTIDE SEQUENCE [LARGE SCALE GENOMIC DNA]</scope>
    <source>
        <strain evidence="4 5">7539</strain>
    </source>
</reference>
<gene>
    <name evidence="4" type="ORF">CHH72_10590</name>
</gene>
<name>A0A268NZ83_SHOCL</name>
<keyword evidence="2" id="KW-0378">Hydrolase</keyword>
<dbReference type="NCBIfam" id="NF005836">
    <property type="entry name" value="PRK07740.1"/>
    <property type="match status" value="1"/>
</dbReference>
<sequence>MMNNMMQFMRQLSNRFGFAMSAAETGNAAQMARFRRFQKEAQLDVLHIPFAQLPIVVFDLETSGFHPDQGDGILSIGAVKVTGNEVHNDHFYETIKPKQPPCEEVLRLTGLSLQELDHSPPINDVLLRFYDFAGAATLVAHHAAHERKFMRHATWQELGRTFTHRLIDTTFLTNITAAHQQFQTLDEWCDAYGIAISQRHHALADARMTAKLWAKHITLAEHAGYYCLGDIYKELALRK</sequence>
<dbReference type="AlphaFoldDB" id="A0A268NZ83"/>
<dbReference type="Gene3D" id="3.30.420.10">
    <property type="entry name" value="Ribonuclease H-like superfamily/Ribonuclease H"/>
    <property type="match status" value="1"/>
</dbReference>
<comment type="caution">
    <text evidence="4">The sequence shown here is derived from an EMBL/GenBank/DDBJ whole genome shotgun (WGS) entry which is preliminary data.</text>
</comment>
<dbReference type="PANTHER" id="PTHR30231">
    <property type="entry name" value="DNA POLYMERASE III SUBUNIT EPSILON"/>
    <property type="match status" value="1"/>
</dbReference>
<evidence type="ECO:0000313" key="5">
    <source>
        <dbReference type="Proteomes" id="UP000216207"/>
    </source>
</evidence>
<dbReference type="PANTHER" id="PTHR30231:SF4">
    <property type="entry name" value="PROTEIN NEN2"/>
    <property type="match status" value="1"/>
</dbReference>